<dbReference type="Proteomes" id="UP001054821">
    <property type="component" value="Chromosome 4"/>
</dbReference>
<keyword evidence="3" id="KW-1185">Reference proteome</keyword>
<sequence length="182" mass="19733">MVLSVETPYPFDFSSQPTAPRATVAATGHGNSLTVPATKSCDPGMHSHPLEKGYLRDLRARIAAQIEVLSLRPASVDPNLGGRGRTDGPSHLRDTSASRQEGVMQDNGTRLVSGGVVLEDTTSSPGKSLSQASSLADRIRSLKDEEERERHIREEAWNVGMFVRRTESGIATQEESATNLYM</sequence>
<feature type="compositionally biased region" description="Basic and acidic residues" evidence="1">
    <location>
        <begin position="84"/>
        <end position="96"/>
    </location>
</feature>
<dbReference type="AlphaFoldDB" id="A0AAD4Z6S4"/>
<name>A0AAD4Z6S4_PRUDU</name>
<accession>A0AAD4Z6S4</accession>
<evidence type="ECO:0000313" key="3">
    <source>
        <dbReference type="Proteomes" id="UP001054821"/>
    </source>
</evidence>
<comment type="caution">
    <text evidence="2">The sequence shown here is derived from an EMBL/GenBank/DDBJ whole genome shotgun (WGS) entry which is preliminary data.</text>
</comment>
<protein>
    <submittedName>
        <fullName evidence="2">Uncharacterized protein</fullName>
    </submittedName>
</protein>
<dbReference type="EMBL" id="JAJFAZ020000004">
    <property type="protein sequence ID" value="KAI5334701.1"/>
    <property type="molecule type" value="Genomic_DNA"/>
</dbReference>
<organism evidence="2 3">
    <name type="scientific">Prunus dulcis</name>
    <name type="common">Almond</name>
    <name type="synonym">Amygdalus dulcis</name>
    <dbReference type="NCBI Taxonomy" id="3755"/>
    <lineage>
        <taxon>Eukaryota</taxon>
        <taxon>Viridiplantae</taxon>
        <taxon>Streptophyta</taxon>
        <taxon>Embryophyta</taxon>
        <taxon>Tracheophyta</taxon>
        <taxon>Spermatophyta</taxon>
        <taxon>Magnoliopsida</taxon>
        <taxon>eudicotyledons</taxon>
        <taxon>Gunneridae</taxon>
        <taxon>Pentapetalae</taxon>
        <taxon>rosids</taxon>
        <taxon>fabids</taxon>
        <taxon>Rosales</taxon>
        <taxon>Rosaceae</taxon>
        <taxon>Amygdaloideae</taxon>
        <taxon>Amygdaleae</taxon>
        <taxon>Prunus</taxon>
    </lineage>
</organism>
<reference evidence="2 3" key="1">
    <citation type="journal article" date="2022" name="G3 (Bethesda)">
        <title>Whole-genome sequence and methylome profiling of the almond [Prunus dulcis (Mill.) D.A. Webb] cultivar 'Nonpareil'.</title>
        <authorList>
            <person name="D'Amico-Willman K.M."/>
            <person name="Ouma W.Z."/>
            <person name="Meulia T."/>
            <person name="Sideli G.M."/>
            <person name="Gradziel T.M."/>
            <person name="Fresnedo-Ramirez J."/>
        </authorList>
    </citation>
    <scope>NUCLEOTIDE SEQUENCE [LARGE SCALE GENOMIC DNA]</scope>
    <source>
        <strain evidence="2">Clone GOH B32 T37-40</strain>
    </source>
</reference>
<feature type="region of interest" description="Disordered" evidence="1">
    <location>
        <begin position="74"/>
        <end position="110"/>
    </location>
</feature>
<evidence type="ECO:0000256" key="1">
    <source>
        <dbReference type="SAM" id="MobiDB-lite"/>
    </source>
</evidence>
<gene>
    <name evidence="2" type="ORF">L3X38_024834</name>
</gene>
<proteinExistence type="predicted"/>
<evidence type="ECO:0000313" key="2">
    <source>
        <dbReference type="EMBL" id="KAI5334701.1"/>
    </source>
</evidence>